<gene>
    <name evidence="2" type="ORF">HINF_LOCUS49621</name>
    <name evidence="1" type="ORF">HINF_LOCUS8093</name>
</gene>
<dbReference type="EMBL" id="CATOUU010000200">
    <property type="protein sequence ID" value="CAI9920448.1"/>
    <property type="molecule type" value="Genomic_DNA"/>
</dbReference>
<comment type="caution">
    <text evidence="1">The sequence shown here is derived from an EMBL/GenBank/DDBJ whole genome shotgun (WGS) entry which is preliminary data.</text>
</comment>
<keyword evidence="3" id="KW-1185">Reference proteome</keyword>
<proteinExistence type="predicted"/>
<reference evidence="1" key="1">
    <citation type="submission" date="2023-06" db="EMBL/GenBank/DDBJ databases">
        <authorList>
            <person name="Kurt Z."/>
        </authorList>
    </citation>
    <scope>NUCLEOTIDE SEQUENCE</scope>
</reference>
<protein>
    <submittedName>
        <fullName evidence="2">Hypothetical_protein</fullName>
    </submittedName>
</protein>
<name>A0AA86NK22_9EUKA</name>
<accession>A0AA86NK22</accession>
<reference evidence="2 3" key="2">
    <citation type="submission" date="2024-07" db="EMBL/GenBank/DDBJ databases">
        <authorList>
            <person name="Akdeniz Z."/>
        </authorList>
    </citation>
    <scope>NUCLEOTIDE SEQUENCE [LARGE SCALE GENOMIC DNA]</scope>
</reference>
<dbReference type="Proteomes" id="UP001642409">
    <property type="component" value="Unassembled WGS sequence"/>
</dbReference>
<evidence type="ECO:0000313" key="1">
    <source>
        <dbReference type="EMBL" id="CAI9920448.1"/>
    </source>
</evidence>
<evidence type="ECO:0000313" key="3">
    <source>
        <dbReference type="Proteomes" id="UP001642409"/>
    </source>
</evidence>
<evidence type="ECO:0000313" key="2">
    <source>
        <dbReference type="EMBL" id="CAL6061261.1"/>
    </source>
</evidence>
<dbReference type="EMBL" id="CAXDID020000234">
    <property type="protein sequence ID" value="CAL6061261.1"/>
    <property type="molecule type" value="Genomic_DNA"/>
</dbReference>
<dbReference type="AlphaFoldDB" id="A0AA86NK22"/>
<organism evidence="1">
    <name type="scientific">Hexamita inflata</name>
    <dbReference type="NCBI Taxonomy" id="28002"/>
    <lineage>
        <taxon>Eukaryota</taxon>
        <taxon>Metamonada</taxon>
        <taxon>Diplomonadida</taxon>
        <taxon>Hexamitidae</taxon>
        <taxon>Hexamitinae</taxon>
        <taxon>Hexamita</taxon>
    </lineage>
</organism>
<sequence length="188" mass="21482">MKANKQSKSLIVKKRLNKFVSEQQFVHDQLQQLIDTNRNSFRNAPLCAIQPQNFLIQQQQQPEPSHALRQMIQSSKSFVPCNFLTVKHVEPESIKQHESKKLLNTASNITESQLTLSQLSTFNCSNERPSSAQGIKRQTSAKMVQTKRPSSAQRVGKLINEQELIVQMLTTETVPQLNASPLENYYFK</sequence>